<evidence type="ECO:0000313" key="3">
    <source>
        <dbReference type="EMBL" id="KAK8029493.1"/>
    </source>
</evidence>
<dbReference type="Proteomes" id="UP001444661">
    <property type="component" value="Unassembled WGS sequence"/>
</dbReference>
<sequence>MVFRTKKVVAKITPIPDFIPRVIEVNPLVTSYQPTKSPRDAPFEEYYLAWYEITQRIQYIPGLGNLGSGTITFKGCFHDLPWGLQTHIYVGSPVSIDLRNTYRIAGNQPGVEPPEPREMGLAALGAPRDGLYLREDIEIRCSFAMASFVQAQLKKATTEMVNRIIKKAELLDAGVLSAMIHDGKLRTVNPNDRSHARAAEDSSPLPSPGSPYQKLRPASVRLSRQNSGQITATPWSHSHDRGQIHHRHSDPSYPMELPGDFSPIPSVLQPTQTFLPGESFTLSPDPNSGWHWSQSPSLQRPQPAQVPPEQRGRHYYRPWRTDRLPPLPETRDEHESGPLYVEHPNHDPYNAK</sequence>
<organism evidence="3 4">
    <name type="scientific">Apiospora rasikravindrae</name>
    <dbReference type="NCBI Taxonomy" id="990691"/>
    <lineage>
        <taxon>Eukaryota</taxon>
        <taxon>Fungi</taxon>
        <taxon>Dikarya</taxon>
        <taxon>Ascomycota</taxon>
        <taxon>Pezizomycotina</taxon>
        <taxon>Sordariomycetes</taxon>
        <taxon>Xylariomycetidae</taxon>
        <taxon>Amphisphaeriales</taxon>
        <taxon>Apiosporaceae</taxon>
        <taxon>Apiospora</taxon>
    </lineage>
</organism>
<dbReference type="PANTHER" id="PTHR38117:SF2">
    <property type="entry name" value="NACHT AND WD40 DOMAIN PROTEIN"/>
    <property type="match status" value="1"/>
</dbReference>
<comment type="caution">
    <text evidence="3">The sequence shown here is derived from an EMBL/GenBank/DDBJ whole genome shotgun (WGS) entry which is preliminary data.</text>
</comment>
<dbReference type="EMBL" id="JAQQWK010000010">
    <property type="protein sequence ID" value="KAK8029493.1"/>
    <property type="molecule type" value="Genomic_DNA"/>
</dbReference>
<gene>
    <name evidence="3" type="ORF">PG993_010784</name>
</gene>
<reference evidence="3 4" key="1">
    <citation type="submission" date="2023-01" db="EMBL/GenBank/DDBJ databases">
        <title>Analysis of 21 Apiospora genomes using comparative genomics revels a genus with tremendous synthesis potential of carbohydrate active enzymes and secondary metabolites.</title>
        <authorList>
            <person name="Sorensen T."/>
        </authorList>
    </citation>
    <scope>NUCLEOTIDE SEQUENCE [LARGE SCALE GENOMIC DNA]</scope>
    <source>
        <strain evidence="3 4">CBS 33761</strain>
    </source>
</reference>
<feature type="region of interest" description="Disordered" evidence="1">
    <location>
        <begin position="186"/>
        <end position="352"/>
    </location>
</feature>
<feature type="domain" description="DUF7053" evidence="2">
    <location>
        <begin position="21"/>
        <end position="169"/>
    </location>
</feature>
<dbReference type="InterPro" id="IPR055481">
    <property type="entry name" value="DUF7053"/>
</dbReference>
<evidence type="ECO:0000313" key="4">
    <source>
        <dbReference type="Proteomes" id="UP001444661"/>
    </source>
</evidence>
<dbReference type="PANTHER" id="PTHR38117">
    <property type="entry name" value="NACHT AND WD40 DOMAIN PROTEIN"/>
    <property type="match status" value="1"/>
</dbReference>
<evidence type="ECO:0000259" key="2">
    <source>
        <dbReference type="Pfam" id="PF23155"/>
    </source>
</evidence>
<protein>
    <recommendedName>
        <fullName evidence="2">DUF7053 domain-containing protein</fullName>
    </recommendedName>
</protein>
<proteinExistence type="predicted"/>
<feature type="compositionally biased region" description="Polar residues" evidence="1">
    <location>
        <begin position="268"/>
        <end position="302"/>
    </location>
</feature>
<evidence type="ECO:0000256" key="1">
    <source>
        <dbReference type="SAM" id="MobiDB-lite"/>
    </source>
</evidence>
<keyword evidence="4" id="KW-1185">Reference proteome</keyword>
<dbReference type="Pfam" id="PF23155">
    <property type="entry name" value="DUF7053"/>
    <property type="match status" value="1"/>
</dbReference>
<feature type="compositionally biased region" description="Basic and acidic residues" evidence="1">
    <location>
        <begin position="319"/>
        <end position="336"/>
    </location>
</feature>
<feature type="compositionally biased region" description="Polar residues" evidence="1">
    <location>
        <begin position="222"/>
        <end position="236"/>
    </location>
</feature>
<name>A0ABR1SCI1_9PEZI</name>
<accession>A0ABR1SCI1</accession>